<comment type="caution">
    <text evidence="4">The sequence shown here is derived from an EMBL/GenBank/DDBJ whole genome shotgun (WGS) entry which is preliminary data.</text>
</comment>
<organism evidence="4 5">
    <name type="scientific">Seohaeicola saemankumensis</name>
    <dbReference type="NCBI Taxonomy" id="481181"/>
    <lineage>
        <taxon>Bacteria</taxon>
        <taxon>Pseudomonadati</taxon>
        <taxon>Pseudomonadota</taxon>
        <taxon>Alphaproteobacteria</taxon>
        <taxon>Rhodobacterales</taxon>
        <taxon>Roseobacteraceae</taxon>
        <taxon>Seohaeicola</taxon>
    </lineage>
</organism>
<dbReference type="PROSITE" id="PS51755">
    <property type="entry name" value="OMPR_PHOB"/>
    <property type="match status" value="1"/>
</dbReference>
<dbReference type="InterPro" id="IPR050471">
    <property type="entry name" value="AB_hydrolase"/>
</dbReference>
<feature type="DNA-binding region" description="OmpR/PhoB-type" evidence="2">
    <location>
        <begin position="1"/>
        <end position="98"/>
    </location>
</feature>
<dbReference type="SMART" id="SM00862">
    <property type="entry name" value="Trans_reg_C"/>
    <property type="match status" value="1"/>
</dbReference>
<dbReference type="Gene3D" id="3.40.50.1820">
    <property type="entry name" value="alpha/beta hydrolase"/>
    <property type="match status" value="1"/>
</dbReference>
<dbReference type="SUPFAM" id="SSF53474">
    <property type="entry name" value="alpha/beta-Hydrolases"/>
    <property type="match status" value="1"/>
</dbReference>
<protein>
    <submittedName>
        <fullName evidence="4">Alpha/beta fold hydrolase</fullName>
    </submittedName>
</protein>
<reference evidence="5" key="1">
    <citation type="journal article" date="2019" name="Int. J. Syst. Evol. Microbiol.">
        <title>The Global Catalogue of Microorganisms (GCM) 10K type strain sequencing project: providing services to taxonomists for standard genome sequencing and annotation.</title>
        <authorList>
            <consortium name="The Broad Institute Genomics Platform"/>
            <consortium name="The Broad Institute Genome Sequencing Center for Infectious Disease"/>
            <person name="Wu L."/>
            <person name="Ma J."/>
        </authorList>
    </citation>
    <scope>NUCLEOTIDE SEQUENCE [LARGE SCALE GENOMIC DNA]</scope>
    <source>
        <strain evidence="5">CCUG 55328</strain>
    </source>
</reference>
<dbReference type="Pfam" id="PF00561">
    <property type="entry name" value="Abhydrolase_1"/>
    <property type="match status" value="1"/>
</dbReference>
<accession>A0ABW3TD35</accession>
<dbReference type="GO" id="GO:0016787">
    <property type="term" value="F:hydrolase activity"/>
    <property type="evidence" value="ECO:0007669"/>
    <property type="project" value="UniProtKB-KW"/>
</dbReference>
<dbReference type="InterPro" id="IPR016032">
    <property type="entry name" value="Sig_transdc_resp-reg_C-effctor"/>
</dbReference>
<proteinExistence type="predicted"/>
<dbReference type="PRINTS" id="PR00111">
    <property type="entry name" value="ABHYDROLASE"/>
</dbReference>
<dbReference type="SUPFAM" id="SSF46894">
    <property type="entry name" value="C-terminal effector domain of the bipartite response regulators"/>
    <property type="match status" value="1"/>
</dbReference>
<dbReference type="Gene3D" id="1.10.10.10">
    <property type="entry name" value="Winged helix-like DNA-binding domain superfamily/Winged helix DNA-binding domain"/>
    <property type="match status" value="1"/>
</dbReference>
<keyword evidence="1 2" id="KW-0238">DNA-binding</keyword>
<name>A0ABW3TD35_9RHOB</name>
<dbReference type="Proteomes" id="UP001597151">
    <property type="component" value="Unassembled WGS sequence"/>
</dbReference>
<evidence type="ECO:0000313" key="5">
    <source>
        <dbReference type="Proteomes" id="UP001597151"/>
    </source>
</evidence>
<sequence>MRYRFSDCVLDTVSHSFTRDGETIPLEPQVFDLLHLLAERAGELVTKDELIEAVWNGRIVSEATISSRINAARSAVGDTGKDQRIIRTIPRRGFELMVDASQEPVSADAADGLVTQTVRYTSSVDDTQIAYAISGTGPPLMRAGHFLTHLEKDARNSVFRSSIEMFSAHHKLIRYDQRGTGLSQTDVEELSIEAYANDLLAVADAVGLDRFPIFATSQGVPIAIHFAATHPSRVSRLVLCGGFAQGRMVRDDNYSREEAEVLMTLVRMGWGKPDSAFMSAFISMFCPDASRAERASLVESQLASATAEMAARVRMTIDKFNVVDLLGQVQAPTLVIHASGDALHPVSQGRLLASKIPAAEFRLVESNNHIFLKSTPAWDEIMSAALEFLGRDKV</sequence>
<dbReference type="PANTHER" id="PTHR43433">
    <property type="entry name" value="HYDROLASE, ALPHA/BETA FOLD FAMILY PROTEIN"/>
    <property type="match status" value="1"/>
</dbReference>
<dbReference type="EMBL" id="JBHTKR010000003">
    <property type="protein sequence ID" value="MFD1194386.1"/>
    <property type="molecule type" value="Genomic_DNA"/>
</dbReference>
<dbReference type="InterPro" id="IPR029058">
    <property type="entry name" value="AB_hydrolase_fold"/>
</dbReference>
<keyword evidence="5" id="KW-1185">Reference proteome</keyword>
<evidence type="ECO:0000313" key="4">
    <source>
        <dbReference type="EMBL" id="MFD1194386.1"/>
    </source>
</evidence>
<gene>
    <name evidence="4" type="ORF">ACFQ3C_06870</name>
</gene>
<dbReference type="InterPro" id="IPR000073">
    <property type="entry name" value="AB_hydrolase_1"/>
</dbReference>
<evidence type="ECO:0000256" key="2">
    <source>
        <dbReference type="PROSITE-ProRule" id="PRU01091"/>
    </source>
</evidence>
<dbReference type="InterPro" id="IPR001867">
    <property type="entry name" value="OmpR/PhoB-type_DNA-bd"/>
</dbReference>
<evidence type="ECO:0000259" key="3">
    <source>
        <dbReference type="PROSITE" id="PS51755"/>
    </source>
</evidence>
<evidence type="ECO:0000256" key="1">
    <source>
        <dbReference type="ARBA" id="ARBA00023125"/>
    </source>
</evidence>
<keyword evidence="4" id="KW-0378">Hydrolase</keyword>
<dbReference type="CDD" id="cd00383">
    <property type="entry name" value="trans_reg_C"/>
    <property type="match status" value="1"/>
</dbReference>
<feature type="domain" description="OmpR/PhoB-type" evidence="3">
    <location>
        <begin position="1"/>
        <end position="98"/>
    </location>
</feature>
<dbReference type="InterPro" id="IPR036388">
    <property type="entry name" value="WH-like_DNA-bd_sf"/>
</dbReference>
<dbReference type="Pfam" id="PF00486">
    <property type="entry name" value="Trans_reg_C"/>
    <property type="match status" value="1"/>
</dbReference>
<dbReference type="PANTHER" id="PTHR43433:SF8">
    <property type="entry name" value="BIFUNCTIONAL LIPASE_ADENYLATE CYCLASE LIPJ"/>
    <property type="match status" value="1"/>
</dbReference>
<dbReference type="RefSeq" id="WP_380789842.1">
    <property type="nucleotide sequence ID" value="NZ_JBHTKR010000003.1"/>
</dbReference>